<dbReference type="PANTHER" id="PTHR42781">
    <property type="entry name" value="SPERMIDINE/PUTRESCINE IMPORT ATP-BINDING PROTEIN POTA"/>
    <property type="match status" value="1"/>
</dbReference>
<evidence type="ECO:0000256" key="3">
    <source>
        <dbReference type="ARBA" id="ARBA00022840"/>
    </source>
</evidence>
<dbReference type="SMART" id="SM00382">
    <property type="entry name" value="AAA"/>
    <property type="match status" value="1"/>
</dbReference>
<dbReference type="Proteomes" id="UP000526083">
    <property type="component" value="Unassembled WGS sequence"/>
</dbReference>
<sequence>MATGVCAMTLREGAASALDADVQIMRGSGFSLQAQVSLEPGEIVAVMGPSGAGKSTLLAAVAGLEPLSRGAVRIDGCEISSPQRIAPAHRRGVVLLGQDPRLFPHLSAAANVEFGMRAQRVSKADARAGALSWLAKVGTVDLADRAPAQLSGGQQQRVALARALAARPGVVLLDEPFTALDPETAAGLREIVHAQVHSTALIVTHDAVDALAIASRLVVIEDGEVSQAGLVREVFAAPATRFVASLAGRNRVTEGIGGSYLGQVAIFKPADVQILAHQRGGSWRARVTRLEQTLVGVRLHTESPAVAVDIELEDLAEREIAVGTTLELWVDPQRVRTLTNA</sequence>
<protein>
    <submittedName>
        <fullName evidence="5">Molybdate transport system ATP-binding protein</fullName>
    </submittedName>
</protein>
<dbReference type="PROSITE" id="PS00211">
    <property type="entry name" value="ABC_TRANSPORTER_1"/>
    <property type="match status" value="1"/>
</dbReference>
<gene>
    <name evidence="5" type="ORF">FHX48_000492</name>
</gene>
<reference evidence="5 6" key="1">
    <citation type="submission" date="2020-07" db="EMBL/GenBank/DDBJ databases">
        <title>Sequencing the genomes of 1000 actinobacteria strains.</title>
        <authorList>
            <person name="Klenk H.-P."/>
        </authorList>
    </citation>
    <scope>NUCLEOTIDE SEQUENCE [LARGE SCALE GENOMIC DNA]</scope>
    <source>
        <strain evidence="5 6">DSM 27576</strain>
    </source>
</reference>
<dbReference type="InterPro" id="IPR003593">
    <property type="entry name" value="AAA+_ATPase"/>
</dbReference>
<dbReference type="Gene3D" id="3.40.50.300">
    <property type="entry name" value="P-loop containing nucleotide triphosphate hydrolases"/>
    <property type="match status" value="1"/>
</dbReference>
<feature type="domain" description="ABC transporter" evidence="4">
    <location>
        <begin position="10"/>
        <end position="247"/>
    </location>
</feature>
<dbReference type="PROSITE" id="PS50893">
    <property type="entry name" value="ABC_TRANSPORTER_2"/>
    <property type="match status" value="1"/>
</dbReference>
<evidence type="ECO:0000313" key="5">
    <source>
        <dbReference type="EMBL" id="MBA8815440.1"/>
    </source>
</evidence>
<name>A0A7W3JMA6_9MICO</name>
<dbReference type="EMBL" id="JACGWY010000001">
    <property type="protein sequence ID" value="MBA8815440.1"/>
    <property type="molecule type" value="Genomic_DNA"/>
</dbReference>
<evidence type="ECO:0000256" key="2">
    <source>
        <dbReference type="ARBA" id="ARBA00022741"/>
    </source>
</evidence>
<accession>A0A7W3JMA6</accession>
<keyword evidence="2" id="KW-0547">Nucleotide-binding</keyword>
<dbReference type="InterPro" id="IPR003439">
    <property type="entry name" value="ABC_transporter-like_ATP-bd"/>
</dbReference>
<evidence type="ECO:0000256" key="1">
    <source>
        <dbReference type="ARBA" id="ARBA00022448"/>
    </source>
</evidence>
<keyword evidence="3 5" id="KW-0067">ATP-binding</keyword>
<evidence type="ECO:0000259" key="4">
    <source>
        <dbReference type="PROSITE" id="PS50893"/>
    </source>
</evidence>
<organism evidence="5 6">
    <name type="scientific">Microbacterium halimionae</name>
    <dbReference type="NCBI Taxonomy" id="1526413"/>
    <lineage>
        <taxon>Bacteria</taxon>
        <taxon>Bacillati</taxon>
        <taxon>Actinomycetota</taxon>
        <taxon>Actinomycetes</taxon>
        <taxon>Micrococcales</taxon>
        <taxon>Microbacteriaceae</taxon>
        <taxon>Microbacterium</taxon>
    </lineage>
</organism>
<dbReference type="InterPro" id="IPR027417">
    <property type="entry name" value="P-loop_NTPase"/>
</dbReference>
<comment type="caution">
    <text evidence="5">The sequence shown here is derived from an EMBL/GenBank/DDBJ whole genome shotgun (WGS) entry which is preliminary data.</text>
</comment>
<dbReference type="GO" id="GO:0005524">
    <property type="term" value="F:ATP binding"/>
    <property type="evidence" value="ECO:0007669"/>
    <property type="project" value="UniProtKB-KW"/>
</dbReference>
<dbReference type="InterPro" id="IPR017871">
    <property type="entry name" value="ABC_transporter-like_CS"/>
</dbReference>
<proteinExistence type="predicted"/>
<dbReference type="InterPro" id="IPR050093">
    <property type="entry name" value="ABC_SmlMolc_Importer"/>
</dbReference>
<dbReference type="PANTHER" id="PTHR42781:SF4">
    <property type="entry name" value="SPERMIDINE_PUTRESCINE IMPORT ATP-BINDING PROTEIN POTA"/>
    <property type="match status" value="1"/>
</dbReference>
<dbReference type="AlphaFoldDB" id="A0A7W3JMA6"/>
<dbReference type="RefSeq" id="WP_243845424.1">
    <property type="nucleotide sequence ID" value="NZ_JAAOZB010000002.1"/>
</dbReference>
<keyword evidence="6" id="KW-1185">Reference proteome</keyword>
<dbReference type="GO" id="GO:0016887">
    <property type="term" value="F:ATP hydrolysis activity"/>
    <property type="evidence" value="ECO:0007669"/>
    <property type="project" value="InterPro"/>
</dbReference>
<keyword evidence="1" id="KW-0813">Transport</keyword>
<dbReference type="Pfam" id="PF00005">
    <property type="entry name" value="ABC_tran"/>
    <property type="match status" value="1"/>
</dbReference>
<dbReference type="SUPFAM" id="SSF52540">
    <property type="entry name" value="P-loop containing nucleoside triphosphate hydrolases"/>
    <property type="match status" value="1"/>
</dbReference>
<evidence type="ECO:0000313" key="6">
    <source>
        <dbReference type="Proteomes" id="UP000526083"/>
    </source>
</evidence>